<reference evidence="2" key="1">
    <citation type="journal article" date="2022" name="Mol. Ecol. Resour.">
        <title>The genomes of chicory, endive, great burdock and yacon provide insights into Asteraceae palaeo-polyploidization history and plant inulin production.</title>
        <authorList>
            <person name="Fan W."/>
            <person name="Wang S."/>
            <person name="Wang H."/>
            <person name="Wang A."/>
            <person name="Jiang F."/>
            <person name="Liu H."/>
            <person name="Zhao H."/>
            <person name="Xu D."/>
            <person name="Zhang Y."/>
        </authorList>
    </citation>
    <scope>NUCLEOTIDE SEQUENCE [LARGE SCALE GENOMIC DNA]</scope>
    <source>
        <strain evidence="2">cv. Punajuju</strain>
    </source>
</reference>
<evidence type="ECO:0000313" key="2">
    <source>
        <dbReference type="Proteomes" id="UP001055811"/>
    </source>
</evidence>
<proteinExistence type="predicted"/>
<evidence type="ECO:0000313" key="1">
    <source>
        <dbReference type="EMBL" id="KAI3698606.1"/>
    </source>
</evidence>
<protein>
    <submittedName>
        <fullName evidence="1">Uncharacterized protein</fullName>
    </submittedName>
</protein>
<name>A0ACB8ZMP3_CICIN</name>
<comment type="caution">
    <text evidence="1">The sequence shown here is derived from an EMBL/GenBank/DDBJ whole genome shotgun (WGS) entry which is preliminary data.</text>
</comment>
<dbReference type="EMBL" id="CM042016">
    <property type="protein sequence ID" value="KAI3698606.1"/>
    <property type="molecule type" value="Genomic_DNA"/>
</dbReference>
<organism evidence="1 2">
    <name type="scientific">Cichorium intybus</name>
    <name type="common">Chicory</name>
    <dbReference type="NCBI Taxonomy" id="13427"/>
    <lineage>
        <taxon>Eukaryota</taxon>
        <taxon>Viridiplantae</taxon>
        <taxon>Streptophyta</taxon>
        <taxon>Embryophyta</taxon>
        <taxon>Tracheophyta</taxon>
        <taxon>Spermatophyta</taxon>
        <taxon>Magnoliopsida</taxon>
        <taxon>eudicotyledons</taxon>
        <taxon>Gunneridae</taxon>
        <taxon>Pentapetalae</taxon>
        <taxon>asterids</taxon>
        <taxon>campanulids</taxon>
        <taxon>Asterales</taxon>
        <taxon>Asteraceae</taxon>
        <taxon>Cichorioideae</taxon>
        <taxon>Cichorieae</taxon>
        <taxon>Cichoriinae</taxon>
        <taxon>Cichorium</taxon>
    </lineage>
</organism>
<dbReference type="Proteomes" id="UP001055811">
    <property type="component" value="Linkage Group LG08"/>
</dbReference>
<keyword evidence="2" id="KW-1185">Reference proteome</keyword>
<sequence length="86" mass="9681">MCGRTSNKFLFLAMHRIASYFHFFLLQCHSITLSPVQAERAQALAADQILSHKVSFQVVDALNQPFQMESLTRFGQCGAENTCLTN</sequence>
<reference evidence="1 2" key="2">
    <citation type="journal article" date="2022" name="Mol. Ecol. Resour.">
        <title>The genomes of chicory, endive, great burdock and yacon provide insights into Asteraceae paleo-polyploidization history and plant inulin production.</title>
        <authorList>
            <person name="Fan W."/>
            <person name="Wang S."/>
            <person name="Wang H."/>
            <person name="Wang A."/>
            <person name="Jiang F."/>
            <person name="Liu H."/>
            <person name="Zhao H."/>
            <person name="Xu D."/>
            <person name="Zhang Y."/>
        </authorList>
    </citation>
    <scope>NUCLEOTIDE SEQUENCE [LARGE SCALE GENOMIC DNA]</scope>
    <source>
        <strain evidence="2">cv. Punajuju</strain>
        <tissue evidence="1">Leaves</tissue>
    </source>
</reference>
<gene>
    <name evidence="1" type="ORF">L2E82_42271</name>
</gene>
<accession>A0ACB8ZMP3</accession>